<proteinExistence type="predicted"/>
<evidence type="ECO:0000313" key="3">
    <source>
        <dbReference type="WBParaSite" id="nRc.2.0.1.t19604-RA"/>
    </source>
</evidence>
<evidence type="ECO:0000256" key="1">
    <source>
        <dbReference type="SAM" id="SignalP"/>
    </source>
</evidence>
<name>A0A915J0I1_ROMCU</name>
<feature type="chain" id="PRO_5036903289" evidence="1">
    <location>
        <begin position="18"/>
        <end position="92"/>
    </location>
</feature>
<reference evidence="3" key="1">
    <citation type="submission" date="2022-11" db="UniProtKB">
        <authorList>
            <consortium name="WormBaseParasite"/>
        </authorList>
    </citation>
    <scope>IDENTIFICATION</scope>
</reference>
<dbReference type="WBParaSite" id="nRc.2.0.1.t19604-RA">
    <property type="protein sequence ID" value="nRc.2.0.1.t19604-RA"/>
    <property type="gene ID" value="nRc.2.0.1.g19604"/>
</dbReference>
<organism evidence="2 3">
    <name type="scientific">Romanomermis culicivorax</name>
    <name type="common">Nematode worm</name>
    <dbReference type="NCBI Taxonomy" id="13658"/>
    <lineage>
        <taxon>Eukaryota</taxon>
        <taxon>Metazoa</taxon>
        <taxon>Ecdysozoa</taxon>
        <taxon>Nematoda</taxon>
        <taxon>Enoplea</taxon>
        <taxon>Dorylaimia</taxon>
        <taxon>Mermithida</taxon>
        <taxon>Mermithoidea</taxon>
        <taxon>Mermithidae</taxon>
        <taxon>Romanomermis</taxon>
    </lineage>
</organism>
<feature type="signal peptide" evidence="1">
    <location>
        <begin position="1"/>
        <end position="17"/>
    </location>
</feature>
<accession>A0A915J0I1</accession>
<sequence length="92" mass="10431">MSTLICSLAQWLIGCNAFYPHIVNFMRDWWQPGVIVLEAVTNSQFVHRRNGEVEKFNDQVGTLRAVSSFGCIVHLKTLTSRKPLGTVPKQKD</sequence>
<dbReference type="AlphaFoldDB" id="A0A915J0I1"/>
<keyword evidence="2" id="KW-1185">Reference proteome</keyword>
<evidence type="ECO:0000313" key="2">
    <source>
        <dbReference type="Proteomes" id="UP000887565"/>
    </source>
</evidence>
<protein>
    <submittedName>
        <fullName evidence="3">Uncharacterized protein</fullName>
    </submittedName>
</protein>
<dbReference type="Proteomes" id="UP000887565">
    <property type="component" value="Unplaced"/>
</dbReference>
<keyword evidence="1" id="KW-0732">Signal</keyword>